<dbReference type="Gene3D" id="1.10.630.10">
    <property type="entry name" value="Cytochrome P450"/>
    <property type="match status" value="1"/>
</dbReference>
<evidence type="ECO:0000256" key="2">
    <source>
        <dbReference type="ARBA" id="ARBA00004167"/>
    </source>
</evidence>
<evidence type="ECO:0000256" key="5">
    <source>
        <dbReference type="ARBA" id="ARBA00022723"/>
    </source>
</evidence>
<dbReference type="EMBL" id="JBFOLJ010000008">
    <property type="protein sequence ID" value="KAL2515533.1"/>
    <property type="molecule type" value="Genomic_DNA"/>
</dbReference>
<dbReference type="PRINTS" id="PR00385">
    <property type="entry name" value="P450"/>
</dbReference>
<dbReference type="SUPFAM" id="SSF48264">
    <property type="entry name" value="Cytochrome P450"/>
    <property type="match status" value="1"/>
</dbReference>
<dbReference type="FunFam" id="1.10.630.10:FF:000011">
    <property type="entry name" value="Cytochrome P450 83B1"/>
    <property type="match status" value="1"/>
</dbReference>
<comment type="subcellular location">
    <subcellularLocation>
        <location evidence="2">Membrane</location>
        <topology evidence="2">Single-pass membrane protein</topology>
    </subcellularLocation>
</comment>
<name>A0ABD1TS29_9LAMI</name>
<gene>
    <name evidence="12" type="ORF">Fot_29504</name>
</gene>
<evidence type="ECO:0000256" key="7">
    <source>
        <dbReference type="ARBA" id="ARBA00023004"/>
    </source>
</evidence>
<keyword evidence="11" id="KW-1133">Transmembrane helix</keyword>
<evidence type="ECO:0000256" key="3">
    <source>
        <dbReference type="ARBA" id="ARBA00010617"/>
    </source>
</evidence>
<comment type="similarity">
    <text evidence="3 10">Belongs to the cytochrome P450 family.</text>
</comment>
<dbReference type="GO" id="GO:0016020">
    <property type="term" value="C:membrane"/>
    <property type="evidence" value="ECO:0007669"/>
    <property type="project" value="UniProtKB-SubCell"/>
</dbReference>
<keyword evidence="5 9" id="KW-0479">Metal-binding</keyword>
<keyword evidence="11" id="KW-0812">Transmembrane</keyword>
<dbReference type="PROSITE" id="PS00086">
    <property type="entry name" value="CYTOCHROME_P450"/>
    <property type="match status" value="1"/>
</dbReference>
<evidence type="ECO:0000313" key="13">
    <source>
        <dbReference type="Proteomes" id="UP001604277"/>
    </source>
</evidence>
<reference evidence="13" key="1">
    <citation type="submission" date="2024-07" db="EMBL/GenBank/DDBJ databases">
        <title>Two chromosome-level genome assemblies of Korean endemic species Abeliophyllum distichum and Forsythia ovata (Oleaceae).</title>
        <authorList>
            <person name="Jang H."/>
        </authorList>
    </citation>
    <scope>NUCLEOTIDE SEQUENCE [LARGE SCALE GENOMIC DNA]</scope>
</reference>
<evidence type="ECO:0000256" key="9">
    <source>
        <dbReference type="PIRSR" id="PIRSR602401-1"/>
    </source>
</evidence>
<organism evidence="12 13">
    <name type="scientific">Forsythia ovata</name>
    <dbReference type="NCBI Taxonomy" id="205694"/>
    <lineage>
        <taxon>Eukaryota</taxon>
        <taxon>Viridiplantae</taxon>
        <taxon>Streptophyta</taxon>
        <taxon>Embryophyta</taxon>
        <taxon>Tracheophyta</taxon>
        <taxon>Spermatophyta</taxon>
        <taxon>Magnoliopsida</taxon>
        <taxon>eudicotyledons</taxon>
        <taxon>Gunneridae</taxon>
        <taxon>Pentapetalae</taxon>
        <taxon>asterids</taxon>
        <taxon>lamiids</taxon>
        <taxon>Lamiales</taxon>
        <taxon>Oleaceae</taxon>
        <taxon>Forsythieae</taxon>
        <taxon>Forsythia</taxon>
    </lineage>
</organism>
<evidence type="ECO:0000256" key="6">
    <source>
        <dbReference type="ARBA" id="ARBA00023002"/>
    </source>
</evidence>
<evidence type="ECO:0000313" key="12">
    <source>
        <dbReference type="EMBL" id="KAL2515533.1"/>
    </source>
</evidence>
<dbReference type="GO" id="GO:0046872">
    <property type="term" value="F:metal ion binding"/>
    <property type="evidence" value="ECO:0007669"/>
    <property type="project" value="UniProtKB-KW"/>
</dbReference>
<keyword evidence="4 9" id="KW-0349">Heme</keyword>
<feature type="transmembrane region" description="Helical" evidence="11">
    <location>
        <begin position="7"/>
        <end position="26"/>
    </location>
</feature>
<dbReference type="PANTHER" id="PTHR47955">
    <property type="entry name" value="CYTOCHROME P450 FAMILY 71 PROTEIN"/>
    <property type="match status" value="1"/>
</dbReference>
<accession>A0ABD1TS29</accession>
<comment type="caution">
    <text evidence="12">The sequence shown here is derived from an EMBL/GenBank/DDBJ whole genome shotgun (WGS) entry which is preliminary data.</text>
</comment>
<keyword evidence="7 9" id="KW-0408">Iron</keyword>
<comment type="cofactor">
    <cofactor evidence="1 9">
        <name>heme</name>
        <dbReference type="ChEBI" id="CHEBI:30413"/>
    </cofactor>
</comment>
<dbReference type="InterPro" id="IPR017972">
    <property type="entry name" value="Cyt_P450_CS"/>
</dbReference>
<dbReference type="PRINTS" id="PR00463">
    <property type="entry name" value="EP450I"/>
</dbReference>
<evidence type="ECO:0000256" key="11">
    <source>
        <dbReference type="SAM" id="Phobius"/>
    </source>
</evidence>
<dbReference type="Pfam" id="PF00067">
    <property type="entry name" value="p450"/>
    <property type="match status" value="1"/>
</dbReference>
<dbReference type="Proteomes" id="UP001604277">
    <property type="component" value="Unassembled WGS sequence"/>
</dbReference>
<dbReference type="AlphaFoldDB" id="A0ABD1TS29"/>
<keyword evidence="13" id="KW-1185">Reference proteome</keyword>
<dbReference type="InterPro" id="IPR036396">
    <property type="entry name" value="Cyt_P450_sf"/>
</dbReference>
<dbReference type="InterPro" id="IPR002401">
    <property type="entry name" value="Cyt_P450_E_grp-I"/>
</dbReference>
<keyword evidence="11" id="KW-0472">Membrane</keyword>
<evidence type="ECO:0000256" key="1">
    <source>
        <dbReference type="ARBA" id="ARBA00001971"/>
    </source>
</evidence>
<feature type="binding site" description="axial binding residue" evidence="9">
    <location>
        <position position="453"/>
    </location>
    <ligand>
        <name>heme</name>
        <dbReference type="ChEBI" id="CHEBI:30413"/>
    </ligand>
    <ligandPart>
        <name>Fe</name>
        <dbReference type="ChEBI" id="CHEBI:18248"/>
    </ligandPart>
</feature>
<protein>
    <submittedName>
        <fullName evidence="12">Cytochrome</fullName>
    </submittedName>
</protein>
<dbReference type="GO" id="GO:0004497">
    <property type="term" value="F:monooxygenase activity"/>
    <property type="evidence" value="ECO:0007669"/>
    <property type="project" value="UniProtKB-KW"/>
</dbReference>
<evidence type="ECO:0000256" key="8">
    <source>
        <dbReference type="ARBA" id="ARBA00023033"/>
    </source>
</evidence>
<keyword evidence="8 10" id="KW-0503">Monooxygenase</keyword>
<dbReference type="InterPro" id="IPR001128">
    <property type="entry name" value="Cyt_P450"/>
</dbReference>
<sequence length="552" mass="62043">MISFSNFLVLLVSLSLFIIFLFKWVFKPASTAGKRLPPSPPNLPVIGNLHQLGLYPHRALQALSKRYGPLIMLHLGSVPAVVVSSADTAREIMKTQDLIFSNRPKVSIADKIVYGSKDIAFAPYGEHWRQVRSICVLHLLSNKRVQSFRYIREEETDLLIQKIRQSSSSSTSVTNLSDLLVSLTNDTICRVAMGRKYSDGEAEGSTKFELMLKEIMELSATFNAGDFIPWLKWMNKVNGLDARVDKVAKSFDEFLSGVVEDHRNRKQGKTDRDDSSNDKDLVDLLLEIQRENKSSFALDDEAIKGVIFDMFGAGTDTTYTSLEWTVAEVLKHPEIMKKLQNEVRQVVGSKIEVEEEDLEKMPYLKAVMKESLRLHPPIPMLVPRESTQDSKVMGYHIAAGTQVIINAWAIARDPMQWENPEEFNPERFFKNSVVDFKGFNFEYIPFGAGRRGCPGITFAMAVNEFALAKLVRNFDFALPIGVKEWDMTEAVGSTSLHPLVPKIETSLPYLYHGARILCHDEGCPYWVIVHTSLGGASQNGEIVGYLQRGSDG</sequence>
<evidence type="ECO:0000256" key="4">
    <source>
        <dbReference type="ARBA" id="ARBA00022617"/>
    </source>
</evidence>
<keyword evidence="6 10" id="KW-0560">Oxidoreductase</keyword>
<evidence type="ECO:0000256" key="10">
    <source>
        <dbReference type="RuleBase" id="RU000461"/>
    </source>
</evidence>
<proteinExistence type="inferred from homology"/>
<dbReference type="PANTHER" id="PTHR47955:SF15">
    <property type="entry name" value="CYTOCHROME P450 71A2-LIKE"/>
    <property type="match status" value="1"/>
</dbReference>
<dbReference type="CDD" id="cd11072">
    <property type="entry name" value="CYP71-like"/>
    <property type="match status" value="1"/>
</dbReference>